<feature type="region of interest" description="Disordered" evidence="4">
    <location>
        <begin position="1"/>
        <end position="36"/>
    </location>
</feature>
<keyword evidence="6" id="KW-1185">Reference proteome</keyword>
<evidence type="ECO:0000256" key="1">
    <source>
        <dbReference type="ARBA" id="ARBA00023015"/>
    </source>
</evidence>
<evidence type="ECO:0000313" key="6">
    <source>
        <dbReference type="Proteomes" id="UP000053342"/>
    </source>
</evidence>
<accession>A0A0D2C2H1</accession>
<feature type="compositionally biased region" description="Basic and acidic residues" evidence="4">
    <location>
        <begin position="522"/>
        <end position="540"/>
    </location>
</feature>
<dbReference type="GO" id="GO:0000981">
    <property type="term" value="F:DNA-binding transcription factor activity, RNA polymerase II-specific"/>
    <property type="evidence" value="ECO:0007669"/>
    <property type="project" value="InterPro"/>
</dbReference>
<feature type="region of interest" description="Disordered" evidence="4">
    <location>
        <begin position="231"/>
        <end position="270"/>
    </location>
</feature>
<dbReference type="VEuPathDB" id="FungiDB:PV06_04988"/>
<dbReference type="InterPro" id="IPR001138">
    <property type="entry name" value="Zn2Cys6_DnaBD"/>
</dbReference>
<name>A0A0D2C2H1_9EURO</name>
<evidence type="ECO:0008006" key="7">
    <source>
        <dbReference type="Google" id="ProtNLM"/>
    </source>
</evidence>
<feature type="compositionally biased region" description="Low complexity" evidence="4">
    <location>
        <begin position="1"/>
        <end position="15"/>
    </location>
</feature>
<evidence type="ECO:0000256" key="2">
    <source>
        <dbReference type="ARBA" id="ARBA00023163"/>
    </source>
</evidence>
<dbReference type="STRING" id="215243.A0A0D2C2H1"/>
<proteinExistence type="predicted"/>
<feature type="compositionally biased region" description="Polar residues" evidence="4">
    <location>
        <begin position="247"/>
        <end position="270"/>
    </location>
</feature>
<sequence length="617" mass="67949">MEQSQAMTSSEQSSSLKRPRSPTEPHPHPAAKIPRTATNHLQINYLARQHKETIPLVTVNDKLPEIARLLNEYDGVIQRHESMAGNLGACPLGPILLKRFERLFEGPPRVLKSHARDASISWLDVVEFAQNNPKQFNLERMRNGIRVCQFYIKQCRVEISEEDYVLISSGMPQKLIPPQPILEDEEKELGVMDLLDRNIGQVIHLADQVSGRARQLIHKMKNRRNAILSRREQEAENVKRNAARSDGSPTSMLDTNGMSNPQPMRSIEVSQSPPVGFTAVNLKQSGAGEATHRLSLSGEATRNAPDEMYASNVTIINGKSIKDASPSVRAELMKNFLTPSEREAAMPEDADRRASVGTPRANAIPEASTDMAGGSKQNQSTVAIPGTPASLMPHSKPSTMDRDDGGPFKAEMVRRMDNMWKGDRVIPPCDRCRRLHMDCLKNLTACMGCTKKHAKCSWKEVRADELHMSTQSADSTFEGGAALAVSEIQPPLSADSTIEVHHRPSEDVVRSASIARASLDLAEDRPDTPSKDGVESKNKSEPTPGNSTSGRLDVRPPPLVQQLQDAAKERSETSGFGAVLSPRERGLSKDDDDEEGDRLQALASRVYRTASQSGHRS</sequence>
<dbReference type="EMBL" id="KN847335">
    <property type="protein sequence ID" value="KIW43942.1"/>
    <property type="molecule type" value="Genomic_DNA"/>
</dbReference>
<evidence type="ECO:0000256" key="3">
    <source>
        <dbReference type="ARBA" id="ARBA00023242"/>
    </source>
</evidence>
<feature type="region of interest" description="Disordered" evidence="4">
    <location>
        <begin position="517"/>
        <end position="598"/>
    </location>
</feature>
<dbReference type="Proteomes" id="UP000053342">
    <property type="component" value="Unassembled WGS sequence"/>
</dbReference>
<feature type="region of interest" description="Disordered" evidence="4">
    <location>
        <begin position="365"/>
        <end position="405"/>
    </location>
</feature>
<keyword evidence="1" id="KW-0805">Transcription regulation</keyword>
<gene>
    <name evidence="5" type="ORF">PV06_04988</name>
</gene>
<dbReference type="GeneID" id="27357062"/>
<keyword evidence="2" id="KW-0804">Transcription</keyword>
<dbReference type="HOGENOM" id="CLU_021917_0_0_1"/>
<organism evidence="5 6">
    <name type="scientific">Exophiala oligosperma</name>
    <dbReference type="NCBI Taxonomy" id="215243"/>
    <lineage>
        <taxon>Eukaryota</taxon>
        <taxon>Fungi</taxon>
        <taxon>Dikarya</taxon>
        <taxon>Ascomycota</taxon>
        <taxon>Pezizomycotina</taxon>
        <taxon>Eurotiomycetes</taxon>
        <taxon>Chaetothyriomycetidae</taxon>
        <taxon>Chaetothyriales</taxon>
        <taxon>Herpotrichiellaceae</taxon>
        <taxon>Exophiala</taxon>
    </lineage>
</organism>
<dbReference type="CDD" id="cd00067">
    <property type="entry name" value="GAL4"/>
    <property type="match status" value="1"/>
</dbReference>
<dbReference type="AlphaFoldDB" id="A0A0D2C2H1"/>
<protein>
    <recommendedName>
        <fullName evidence="7">Zn(2)-C6 fungal-type domain-containing protein</fullName>
    </recommendedName>
</protein>
<reference evidence="5 6" key="1">
    <citation type="submission" date="2015-01" db="EMBL/GenBank/DDBJ databases">
        <title>The Genome Sequence of Exophiala oligosperma CBS72588.</title>
        <authorList>
            <consortium name="The Broad Institute Genomics Platform"/>
            <person name="Cuomo C."/>
            <person name="de Hoog S."/>
            <person name="Gorbushina A."/>
            <person name="Stielow B."/>
            <person name="Teixiera M."/>
            <person name="Abouelleil A."/>
            <person name="Chapman S.B."/>
            <person name="Priest M."/>
            <person name="Young S.K."/>
            <person name="Wortman J."/>
            <person name="Nusbaum C."/>
            <person name="Birren B."/>
        </authorList>
    </citation>
    <scope>NUCLEOTIDE SEQUENCE [LARGE SCALE GENOMIC DNA]</scope>
    <source>
        <strain evidence="5 6">CBS 72588</strain>
    </source>
</reference>
<feature type="compositionally biased region" description="Polar residues" evidence="4">
    <location>
        <begin position="541"/>
        <end position="550"/>
    </location>
</feature>
<evidence type="ECO:0000313" key="5">
    <source>
        <dbReference type="EMBL" id="KIW43942.1"/>
    </source>
</evidence>
<dbReference type="OrthoDB" id="5422841at2759"/>
<dbReference type="GO" id="GO:0008270">
    <property type="term" value="F:zinc ion binding"/>
    <property type="evidence" value="ECO:0007669"/>
    <property type="project" value="InterPro"/>
</dbReference>
<evidence type="ECO:0000256" key="4">
    <source>
        <dbReference type="SAM" id="MobiDB-lite"/>
    </source>
</evidence>
<keyword evidence="3" id="KW-0539">Nucleus</keyword>
<dbReference type="RefSeq" id="XP_016264158.1">
    <property type="nucleotide sequence ID" value="XM_016405952.1"/>
</dbReference>